<name>A0A6A5TJQ1_9PLEO</name>
<dbReference type="InterPro" id="IPR000571">
    <property type="entry name" value="Znf_CCCH"/>
</dbReference>
<accession>A0A6A5TJQ1</accession>
<dbReference type="PROSITE" id="PS50103">
    <property type="entry name" value="ZF_C3H1"/>
    <property type="match status" value="1"/>
</dbReference>
<evidence type="ECO:0000256" key="1">
    <source>
        <dbReference type="PROSITE-ProRule" id="PRU00723"/>
    </source>
</evidence>
<keyword evidence="1" id="KW-0479">Metal-binding</keyword>
<evidence type="ECO:0000313" key="5">
    <source>
        <dbReference type="Proteomes" id="UP000800035"/>
    </source>
</evidence>
<reference evidence="4" key="1">
    <citation type="journal article" date="2020" name="Stud. Mycol.">
        <title>101 Dothideomycetes genomes: a test case for predicting lifestyles and emergence of pathogens.</title>
        <authorList>
            <person name="Haridas S."/>
            <person name="Albert R."/>
            <person name="Binder M."/>
            <person name="Bloem J."/>
            <person name="Labutti K."/>
            <person name="Salamov A."/>
            <person name="Andreopoulos B."/>
            <person name="Baker S."/>
            <person name="Barry K."/>
            <person name="Bills G."/>
            <person name="Bluhm B."/>
            <person name="Cannon C."/>
            <person name="Castanera R."/>
            <person name="Culley D."/>
            <person name="Daum C."/>
            <person name="Ezra D."/>
            <person name="Gonzalez J."/>
            <person name="Henrissat B."/>
            <person name="Kuo A."/>
            <person name="Liang C."/>
            <person name="Lipzen A."/>
            <person name="Lutzoni F."/>
            <person name="Magnuson J."/>
            <person name="Mondo S."/>
            <person name="Nolan M."/>
            <person name="Ohm R."/>
            <person name="Pangilinan J."/>
            <person name="Park H.-J."/>
            <person name="Ramirez L."/>
            <person name="Alfaro M."/>
            <person name="Sun H."/>
            <person name="Tritt A."/>
            <person name="Yoshinaga Y."/>
            <person name="Zwiers L.-H."/>
            <person name="Turgeon B."/>
            <person name="Goodwin S."/>
            <person name="Spatafora J."/>
            <person name="Crous P."/>
            <person name="Grigoriev I."/>
        </authorList>
    </citation>
    <scope>NUCLEOTIDE SEQUENCE</scope>
    <source>
        <strain evidence="4">CBS 675.92</strain>
    </source>
</reference>
<feature type="region of interest" description="Disordered" evidence="2">
    <location>
        <begin position="311"/>
        <end position="385"/>
    </location>
</feature>
<keyword evidence="1" id="KW-0862">Zinc</keyword>
<feature type="domain" description="C3H1-type" evidence="3">
    <location>
        <begin position="76"/>
        <end position="103"/>
    </location>
</feature>
<feature type="zinc finger region" description="C3H1-type" evidence="1">
    <location>
        <begin position="76"/>
        <end position="103"/>
    </location>
</feature>
<dbReference type="Proteomes" id="UP000800035">
    <property type="component" value="Unassembled WGS sequence"/>
</dbReference>
<dbReference type="EMBL" id="ML977006">
    <property type="protein sequence ID" value="KAF1953083.1"/>
    <property type="molecule type" value="Genomic_DNA"/>
</dbReference>
<feature type="compositionally biased region" description="Basic and acidic residues" evidence="2">
    <location>
        <begin position="1"/>
        <end position="12"/>
    </location>
</feature>
<feature type="compositionally biased region" description="Basic residues" evidence="2">
    <location>
        <begin position="600"/>
        <end position="615"/>
    </location>
</feature>
<feature type="compositionally biased region" description="Polar residues" evidence="2">
    <location>
        <begin position="572"/>
        <end position="599"/>
    </location>
</feature>
<feature type="compositionally biased region" description="Low complexity" evidence="2">
    <location>
        <begin position="552"/>
        <end position="569"/>
    </location>
</feature>
<protein>
    <recommendedName>
        <fullName evidence="3">C3H1-type domain-containing protein</fullName>
    </recommendedName>
</protein>
<dbReference type="GO" id="GO:0008270">
    <property type="term" value="F:zinc ion binding"/>
    <property type="evidence" value="ECO:0007669"/>
    <property type="project" value="UniProtKB-KW"/>
</dbReference>
<evidence type="ECO:0000313" key="4">
    <source>
        <dbReference type="EMBL" id="KAF1953083.1"/>
    </source>
</evidence>
<feature type="compositionally biased region" description="Low complexity" evidence="2">
    <location>
        <begin position="372"/>
        <end position="385"/>
    </location>
</feature>
<feature type="compositionally biased region" description="Acidic residues" evidence="2">
    <location>
        <begin position="44"/>
        <end position="60"/>
    </location>
</feature>
<keyword evidence="5" id="KW-1185">Reference proteome</keyword>
<feature type="region of interest" description="Disordered" evidence="2">
    <location>
        <begin position="227"/>
        <end position="256"/>
    </location>
</feature>
<feature type="region of interest" description="Disordered" evidence="2">
    <location>
        <begin position="163"/>
        <end position="194"/>
    </location>
</feature>
<proteinExistence type="predicted"/>
<dbReference type="AlphaFoldDB" id="A0A6A5TJQ1"/>
<feature type="compositionally biased region" description="Basic and acidic residues" evidence="2">
    <location>
        <begin position="619"/>
        <end position="629"/>
    </location>
</feature>
<evidence type="ECO:0000259" key="3">
    <source>
        <dbReference type="PROSITE" id="PS50103"/>
    </source>
</evidence>
<feature type="compositionally biased region" description="Low complexity" evidence="2">
    <location>
        <begin position="227"/>
        <end position="241"/>
    </location>
</feature>
<feature type="region of interest" description="Disordered" evidence="2">
    <location>
        <begin position="416"/>
        <end position="629"/>
    </location>
</feature>
<keyword evidence="1" id="KW-0863">Zinc-finger</keyword>
<feature type="compositionally biased region" description="Pro residues" evidence="2">
    <location>
        <begin position="28"/>
        <end position="42"/>
    </location>
</feature>
<sequence length="629" mass="68438">MGSVARVDDKRLPIASSAPPSQPRARRPPWPNCSPRAPPSPPSDDGDSDSDSDDEDDVDNGDAVKIIDESEKLLSRLTRDICLHYFMGRCLFGDACHKTHPDENKYPYRTCRYGDACRFFHNLRDDNAGRERWVERMRPWNDEDEERQHYTLLAMFLRFDFNAPSETPATPEDDETIPGRDWSPTENGTSLERRVNTAPLPRRPRQLQAGMDHAFPVLFPVDRTAMASSEQQEQMAQSTAQPSSTTPEAHLKGPSNAFPLQATTQQETAVPRASSAGFGVGIAPRVIAQQRMSVPQGPSACAQNFVPIQTVSQHNDKPDAGTPNDPDYSSRRHDGASSTLPNSVGPIRTASRRAAPTGPTSWRPTPIGTVSRMPAPATASRRPAPVVTAVRRPTPNVTASRRPVVTQPAPQMIARGLTQPQTTPQAPEVMPPAPSMAQGSAVVEPTPSTTPNVAAPRSRSPELPPPPYDASSPKCQPLPPPSSPSLSPSPGSRGRMSHPAPNQPNPRNTRDDDPDDSPDDFNIIGRGRYRRSGPRTNNNGRSNAFNGGGANHGANNKTAANNKRAANGKTMAYNNTMAKKKTAANNSQPQRGSHTSAPNRVHKTQTQRNSQRRGLARSLAERITRELSN</sequence>
<gene>
    <name evidence="4" type="ORF">CC80DRAFT_551779</name>
</gene>
<evidence type="ECO:0000256" key="2">
    <source>
        <dbReference type="SAM" id="MobiDB-lite"/>
    </source>
</evidence>
<feature type="region of interest" description="Disordered" evidence="2">
    <location>
        <begin position="1"/>
        <end position="63"/>
    </location>
</feature>
<organism evidence="4 5">
    <name type="scientific">Byssothecium circinans</name>
    <dbReference type="NCBI Taxonomy" id="147558"/>
    <lineage>
        <taxon>Eukaryota</taxon>
        <taxon>Fungi</taxon>
        <taxon>Dikarya</taxon>
        <taxon>Ascomycota</taxon>
        <taxon>Pezizomycotina</taxon>
        <taxon>Dothideomycetes</taxon>
        <taxon>Pleosporomycetidae</taxon>
        <taxon>Pleosporales</taxon>
        <taxon>Massarineae</taxon>
        <taxon>Massarinaceae</taxon>
        <taxon>Byssothecium</taxon>
    </lineage>
</organism>